<dbReference type="SUPFAM" id="SSF51998">
    <property type="entry name" value="PFL-like glycyl radical enzymes"/>
    <property type="match status" value="1"/>
</dbReference>
<proteinExistence type="predicted"/>
<dbReference type="GO" id="GO:0120525">
    <property type="term" value="F:choline trimethylamine lyase activity"/>
    <property type="evidence" value="ECO:0007669"/>
    <property type="project" value="UniProtKB-EC"/>
</dbReference>
<keyword evidence="2 6" id="KW-0456">Lyase</keyword>
<evidence type="ECO:0000259" key="4">
    <source>
        <dbReference type="PROSITE" id="PS51149"/>
    </source>
</evidence>
<name>A0ABY9Q0V8_9FIRM</name>
<dbReference type="Gene3D" id="3.20.70.20">
    <property type="match status" value="1"/>
</dbReference>
<feature type="modified residue" description="Glycine radical" evidence="3">
    <location>
        <position position="765"/>
    </location>
</feature>
<gene>
    <name evidence="6" type="primary">cutC_1</name>
    <name evidence="6" type="ORF">TEMA_12490</name>
</gene>
<dbReference type="Pfam" id="PF02901">
    <property type="entry name" value="PFL-like"/>
    <property type="match status" value="1"/>
</dbReference>
<dbReference type="EMBL" id="CP101637">
    <property type="protein sequence ID" value="WMT80925.1"/>
    <property type="molecule type" value="Genomic_DNA"/>
</dbReference>
<evidence type="ECO:0000259" key="5">
    <source>
        <dbReference type="PROSITE" id="PS51554"/>
    </source>
</evidence>
<keyword evidence="7" id="KW-1185">Reference proteome</keyword>
<feature type="domain" description="Glycine radical" evidence="4">
    <location>
        <begin position="669"/>
        <end position="790"/>
    </location>
</feature>
<feature type="domain" description="PFL" evidence="5">
    <location>
        <begin position="7"/>
        <end position="662"/>
    </location>
</feature>
<accession>A0ABY9Q0V8</accession>
<evidence type="ECO:0000313" key="7">
    <source>
        <dbReference type="Proteomes" id="UP001235030"/>
    </source>
</evidence>
<dbReference type="RefSeq" id="WP_228103118.1">
    <property type="nucleotide sequence ID" value="NZ_CP101637.1"/>
</dbReference>
<dbReference type="PROSITE" id="PS51149">
    <property type="entry name" value="GLY_RADICAL_2"/>
    <property type="match status" value="1"/>
</dbReference>
<evidence type="ECO:0000313" key="6">
    <source>
        <dbReference type="EMBL" id="WMT80925.1"/>
    </source>
</evidence>
<dbReference type="Pfam" id="PF01228">
    <property type="entry name" value="Gly_radical"/>
    <property type="match status" value="1"/>
</dbReference>
<keyword evidence="1 3" id="KW-0556">Organic radical</keyword>
<protein>
    <submittedName>
        <fullName evidence="6">Choline trimethylamine-lyase</fullName>
        <ecNumber evidence="6">4.3.99.4</ecNumber>
    </submittedName>
</protein>
<dbReference type="PANTHER" id="PTHR43641">
    <property type="entry name" value="FORMATE ACETYLTRANSFERASE 3-RELATED"/>
    <property type="match status" value="1"/>
</dbReference>
<sequence length="796" mass="89889">MEPKYLERIKFMKDRVVNTKPEMDLENARILTSSFRETEGEPLCIQKAKAFRKQCMEKTVKIWDKELIVGCSGSKMRGGILCADTCWSILDEELETINNRRYDPFYLRSEDKEIFLNEIKPFWKGRSTYEAWLKQIPKDCKELRDVGQVYINRKAVRGFGEVTAGYTQVIEEGIEGITKTIKEKREVLDLTVPGNIEKDNYLQALLISAEGICILADRYALEAKRLAEIEDDEDRKRELLDISSACYHVPRYPARSFREALQSLYIYQICIFMEQNAASYNPGRMDQYLYQYYKADMEKGVITEEEAQELLDCLWVKFSEPCLFQDAVTAEFAAGYPMFQNVCVGGVDICGRDAVNDLSYLILQATMDVQLYQPSLSVRYSLAKNPNKFLRQIVELIGLGTGFPAFHNDDIGTRMLMNKGIPLREAFDWNPCGCVETNLEGRLKHYTALADINLGGIIEFVMTNGINRKSGKFVSVQTGEVNNFKSYEEFEEAVKEQLRYVIRAVVKGSHVIDDVCMDRVVPALSLTFKECVDKGMDYAWGGAKYNTGNGIILIGIADFVNSMAAIKNLVYDNKSVKIEELINALDSDFKGYEEIKAICDNAPKYGNDDKTVDDIAAEMFTFMADEIEIYKSKFGTMTPGILPVSGNTPFGLEVGALPSGRNAWKPLADGVSPNGGTDFNGPGAVLKSVANLPHDRFVQGTLLNMKIEPEMLNSENGIQQMMALLKSMCSLGIFHVQFNVIDRETLIKAQENPEEYRGLLIRVAGYTAYFTELGKDVQDEIIGRTEQKNFYECSCG</sequence>
<dbReference type="Proteomes" id="UP001235030">
    <property type="component" value="Chromosome"/>
</dbReference>
<dbReference type="InterPro" id="IPR004184">
    <property type="entry name" value="PFL_dom"/>
</dbReference>
<organism evidence="6 7">
    <name type="scientific">Terrisporobacter mayombei</name>
    <dbReference type="NCBI Taxonomy" id="1541"/>
    <lineage>
        <taxon>Bacteria</taxon>
        <taxon>Bacillati</taxon>
        <taxon>Bacillota</taxon>
        <taxon>Clostridia</taxon>
        <taxon>Peptostreptococcales</taxon>
        <taxon>Peptostreptococcaceae</taxon>
        <taxon>Terrisporobacter</taxon>
    </lineage>
</organism>
<dbReference type="InterPro" id="IPR051215">
    <property type="entry name" value="GRE"/>
</dbReference>
<dbReference type="PANTHER" id="PTHR43641:SF2">
    <property type="entry name" value="DEHYDRATASE YBIW-RELATED"/>
    <property type="match status" value="1"/>
</dbReference>
<dbReference type="PROSITE" id="PS51554">
    <property type="entry name" value="PFL"/>
    <property type="match status" value="1"/>
</dbReference>
<evidence type="ECO:0000256" key="3">
    <source>
        <dbReference type="PROSITE-ProRule" id="PRU00493"/>
    </source>
</evidence>
<evidence type="ECO:0000256" key="1">
    <source>
        <dbReference type="ARBA" id="ARBA00022818"/>
    </source>
</evidence>
<dbReference type="InterPro" id="IPR001150">
    <property type="entry name" value="Gly_radical"/>
</dbReference>
<evidence type="ECO:0000256" key="2">
    <source>
        <dbReference type="ARBA" id="ARBA00023239"/>
    </source>
</evidence>
<reference evidence="6 7" key="1">
    <citation type="submission" date="2022-07" db="EMBL/GenBank/DDBJ databases">
        <title>Genome sequence of Terrisporobacter mayombei DSM6539.</title>
        <authorList>
            <person name="Boeer T."/>
            <person name="Bengelsdorf F.R."/>
            <person name="Daniel R."/>
            <person name="Poehlein A."/>
        </authorList>
    </citation>
    <scope>NUCLEOTIDE SEQUENCE [LARGE SCALE GENOMIC DNA]</scope>
    <source>
        <strain evidence="6 7">DSM 6539</strain>
    </source>
</reference>
<dbReference type="EC" id="4.3.99.4" evidence="6"/>